<dbReference type="GO" id="GO:0016491">
    <property type="term" value="F:oxidoreductase activity"/>
    <property type="evidence" value="ECO:0007669"/>
    <property type="project" value="TreeGrafter"/>
</dbReference>
<dbReference type="PANTHER" id="PTHR43313">
    <property type="entry name" value="SHORT-CHAIN DEHYDROGENASE/REDUCTASE FAMILY 9C"/>
    <property type="match status" value="1"/>
</dbReference>
<evidence type="ECO:0000313" key="2">
    <source>
        <dbReference type="EMBL" id="KAH8106858.1"/>
    </source>
</evidence>
<organism evidence="2 3">
    <name type="scientific">Cristinia sonorae</name>
    <dbReference type="NCBI Taxonomy" id="1940300"/>
    <lineage>
        <taxon>Eukaryota</taxon>
        <taxon>Fungi</taxon>
        <taxon>Dikarya</taxon>
        <taxon>Basidiomycota</taxon>
        <taxon>Agaricomycotina</taxon>
        <taxon>Agaricomycetes</taxon>
        <taxon>Agaricomycetidae</taxon>
        <taxon>Agaricales</taxon>
        <taxon>Pleurotineae</taxon>
        <taxon>Stephanosporaceae</taxon>
        <taxon>Cristinia</taxon>
    </lineage>
</organism>
<dbReference type="PANTHER" id="PTHR43313:SF1">
    <property type="entry name" value="3BETA-HYDROXYSTEROID DEHYDROGENASE DHS-16"/>
    <property type="match status" value="1"/>
</dbReference>
<dbReference type="Proteomes" id="UP000813824">
    <property type="component" value="Unassembled WGS sequence"/>
</dbReference>
<dbReference type="AlphaFoldDB" id="A0A8K0UYA9"/>
<dbReference type="Gene3D" id="3.40.50.720">
    <property type="entry name" value="NAD(P)-binding Rossmann-like Domain"/>
    <property type="match status" value="1"/>
</dbReference>
<proteinExistence type="predicted"/>
<dbReference type="InterPro" id="IPR036291">
    <property type="entry name" value="NAD(P)-bd_dom_sf"/>
</dbReference>
<gene>
    <name evidence="2" type="ORF">BXZ70DRAFT_915360</name>
</gene>
<evidence type="ECO:0000256" key="1">
    <source>
        <dbReference type="SAM" id="MobiDB-lite"/>
    </source>
</evidence>
<evidence type="ECO:0000313" key="3">
    <source>
        <dbReference type="Proteomes" id="UP000813824"/>
    </source>
</evidence>
<feature type="compositionally biased region" description="Basic and acidic residues" evidence="1">
    <location>
        <begin position="567"/>
        <end position="576"/>
    </location>
</feature>
<dbReference type="Pfam" id="PF08643">
    <property type="entry name" value="DUF1776"/>
    <property type="match status" value="1"/>
</dbReference>
<feature type="compositionally biased region" description="Low complexity" evidence="1">
    <location>
        <begin position="530"/>
        <end position="546"/>
    </location>
</feature>
<dbReference type="EMBL" id="JAEVFJ010000002">
    <property type="protein sequence ID" value="KAH8106858.1"/>
    <property type="molecule type" value="Genomic_DNA"/>
</dbReference>
<keyword evidence="3" id="KW-1185">Reference proteome</keyword>
<protein>
    <submittedName>
        <fullName evidence="2">Uncharacterized protein</fullName>
    </submittedName>
</protein>
<dbReference type="InterPro" id="IPR013952">
    <property type="entry name" value="DUF1776_fun"/>
</dbReference>
<comment type="caution">
    <text evidence="2">The sequence shown here is derived from an EMBL/GenBank/DDBJ whole genome shotgun (WGS) entry which is preliminary data.</text>
</comment>
<feature type="region of interest" description="Disordered" evidence="1">
    <location>
        <begin position="508"/>
        <end position="576"/>
    </location>
</feature>
<reference evidence="2" key="1">
    <citation type="journal article" date="2021" name="New Phytol.">
        <title>Evolutionary innovations through gain and loss of genes in the ectomycorrhizal Boletales.</title>
        <authorList>
            <person name="Wu G."/>
            <person name="Miyauchi S."/>
            <person name="Morin E."/>
            <person name="Kuo A."/>
            <person name="Drula E."/>
            <person name="Varga T."/>
            <person name="Kohler A."/>
            <person name="Feng B."/>
            <person name="Cao Y."/>
            <person name="Lipzen A."/>
            <person name="Daum C."/>
            <person name="Hundley H."/>
            <person name="Pangilinan J."/>
            <person name="Johnson J."/>
            <person name="Barry K."/>
            <person name="LaButti K."/>
            <person name="Ng V."/>
            <person name="Ahrendt S."/>
            <person name="Min B."/>
            <person name="Choi I.G."/>
            <person name="Park H."/>
            <person name="Plett J.M."/>
            <person name="Magnuson J."/>
            <person name="Spatafora J.W."/>
            <person name="Nagy L.G."/>
            <person name="Henrissat B."/>
            <person name="Grigoriev I.V."/>
            <person name="Yang Z.L."/>
            <person name="Xu J."/>
            <person name="Martin F.M."/>
        </authorList>
    </citation>
    <scope>NUCLEOTIDE SEQUENCE</scope>
    <source>
        <strain evidence="2">KKN 215</strain>
    </source>
</reference>
<accession>A0A8K0UYA9</accession>
<name>A0A8K0UYA9_9AGAR</name>
<dbReference type="GO" id="GO:0008202">
    <property type="term" value="P:steroid metabolic process"/>
    <property type="evidence" value="ECO:0007669"/>
    <property type="project" value="TreeGrafter"/>
</dbReference>
<dbReference type="OrthoDB" id="5308060at2759"/>
<dbReference type="SUPFAM" id="SSF51735">
    <property type="entry name" value="NAD(P)-binding Rossmann-fold domains"/>
    <property type="match status" value="1"/>
</dbReference>
<sequence length="576" mass="61902">MPVIVPTIEQIEGYLDAVEELFFASLSAATPDLPNVREAVQRLWEDVLRHGPQALPSLPDLHIPGLGAFEVPPPPPPPPPPPTSWLNNCAGWMAKHKCSTALIGAGVIGVGIYAGYSALHLQHHSKTRRTVKTSGSTERRQVVVVLGGDSSLGLSLILDLEKQGYIVITSVSSPEAVDVVEQQCHGYVRALVLDPTEPEMIPFFLRSLSSTMSRRFPITAAGDPHVSPSAYPYIHSVISLLTLPSRYDVPIPAPLEHLSLREDYSAYLQSTHITPLLVVQALLPLLRNSSARARDALANNSGRKSIVFCLPATDARVGLPFMSAQGMSAAATLRGVEILRREIQVASTGTDSMKNIKVVIVDVGAVGAQSEQPATTEVLASIDNWTPSERAAYGTAFSSLGSQFGRTRQPSHVSSFVRTVVDVVHDGKFFRSGGSGFISEIGLGLGRLREWIRGDRVVVGSGARTYVLASYLPSIILDGLLNLPHFLLSIRNALLPIQPHIIPREAKPSAPLVAPAPRPAQQQRLRIEDSPPSSDQDVQDVASDVGSDADVESNEGSGVGESWVSLKEGEHSPERS</sequence>